<dbReference type="GO" id="GO:0008782">
    <property type="term" value="F:adenosylhomocysteine nucleosidase activity"/>
    <property type="evidence" value="ECO:0007669"/>
    <property type="project" value="TreeGrafter"/>
</dbReference>
<keyword evidence="5" id="KW-1185">Reference proteome</keyword>
<keyword evidence="2" id="KW-0812">Transmembrane</keyword>
<feature type="transmembrane region" description="Helical" evidence="2">
    <location>
        <begin position="291"/>
        <end position="311"/>
    </location>
</feature>
<evidence type="ECO:0000313" key="4">
    <source>
        <dbReference type="EMBL" id="PWR09936.1"/>
    </source>
</evidence>
<dbReference type="GO" id="GO:0005829">
    <property type="term" value="C:cytosol"/>
    <property type="evidence" value="ECO:0007669"/>
    <property type="project" value="TreeGrafter"/>
</dbReference>
<dbReference type="PANTHER" id="PTHR46832:SF1">
    <property type="entry name" value="5'-METHYLTHIOADENOSINE_S-ADENOSYLHOMOCYSTEINE NUCLEOSIDASE"/>
    <property type="match status" value="1"/>
</dbReference>
<dbReference type="Proteomes" id="UP000245410">
    <property type="component" value="Unassembled WGS sequence"/>
</dbReference>
<dbReference type="PANTHER" id="PTHR46832">
    <property type="entry name" value="5'-METHYLTHIOADENOSINE/S-ADENOSYLHOMOCYSTEINE NUCLEOSIDASE"/>
    <property type="match status" value="1"/>
</dbReference>
<gene>
    <name evidence="4" type="ORF">DKT68_10665</name>
</gene>
<protein>
    <recommendedName>
        <fullName evidence="3">Nucleoside phosphorylase domain-containing protein</fullName>
    </recommendedName>
</protein>
<reference evidence="4 5" key="1">
    <citation type="submission" date="2018-05" db="EMBL/GenBank/DDBJ databases">
        <title>Micromonospora atacamensis sp. nov., a novel actinobacteria isolated from high altitude Atacama Desert soil.</title>
        <authorList>
            <person name="Carro L."/>
            <person name="Golinska P."/>
            <person name="Klenk H.-P."/>
            <person name="Goodfellow M."/>
        </authorList>
    </citation>
    <scope>NUCLEOTIDE SEQUENCE [LARGE SCALE GENOMIC DNA]</scope>
    <source>
        <strain evidence="4 5">5R2A7</strain>
    </source>
</reference>
<feature type="transmembrane region" description="Helical" evidence="2">
    <location>
        <begin position="118"/>
        <end position="140"/>
    </location>
</feature>
<name>A0A317D8D9_9ACTN</name>
<accession>A0A317D8D9</accession>
<evidence type="ECO:0000256" key="2">
    <source>
        <dbReference type="SAM" id="Phobius"/>
    </source>
</evidence>
<dbReference type="EMBL" id="QGKR01000169">
    <property type="protein sequence ID" value="PWR09936.1"/>
    <property type="molecule type" value="Genomic_DNA"/>
</dbReference>
<keyword evidence="2" id="KW-0472">Membrane</keyword>
<feature type="compositionally biased region" description="Basic and acidic residues" evidence="1">
    <location>
        <begin position="1"/>
        <end position="16"/>
    </location>
</feature>
<keyword evidence="2" id="KW-1133">Transmembrane helix</keyword>
<dbReference type="Gene3D" id="3.40.50.1580">
    <property type="entry name" value="Nucleoside phosphorylase domain"/>
    <property type="match status" value="1"/>
</dbReference>
<dbReference type="InterPro" id="IPR000845">
    <property type="entry name" value="Nucleoside_phosphorylase_d"/>
</dbReference>
<dbReference type="SUPFAM" id="SSF53167">
    <property type="entry name" value="Purine and uridine phosphorylases"/>
    <property type="match status" value="1"/>
</dbReference>
<organism evidence="4 5">
    <name type="scientific">Micromonospora acroterricola</name>
    <dbReference type="NCBI Taxonomy" id="2202421"/>
    <lineage>
        <taxon>Bacteria</taxon>
        <taxon>Bacillati</taxon>
        <taxon>Actinomycetota</taxon>
        <taxon>Actinomycetes</taxon>
        <taxon>Micromonosporales</taxon>
        <taxon>Micromonosporaceae</taxon>
        <taxon>Micromonospora</taxon>
    </lineage>
</organism>
<proteinExistence type="predicted"/>
<feature type="domain" description="Nucleoside phosphorylase" evidence="3">
    <location>
        <begin position="440"/>
        <end position="623"/>
    </location>
</feature>
<sequence>MHDGRHVNDARSDESQSRPGIFPGLDGPPSFKQCRRAARRVREAPLATEAVRAIRPRGQSLHRSRPPLSVLLYLAGRESRLVWESVDAFAVVEPPIARAREWSKGPTAFRRLALVVRWWDLAILGVPPALIMAAAVPVAFTPWGEVALVMLLSAVAYVAIQMSVGVLRLTWMLIRRFNYRRRTGRDFLADELSSYHWVITLFHSPHPEAVEDLLKQTVKQAAALDGQLTADAAYGTTLLACSTRCMTTAASREALNAAPQLTAVGESDWRVTRSTREVRPPNTNAIEPISVLRLMSLAAALVLGMQAKFIADVERQSCGDGACSRQPVTFLQAAEWLLHRLSWQPSSFEPLTWQSRSLGAMTMVLGPVLLACVIIGLRRHLRYQDERKRMMYAHLDAVRAARSTVLLFVVNETERDAVIAAVCEQTGCTDPRPDQVDLHTVFRLGTLGSNDIVLAHSEQGTVSSHGMTTTAGALLEHLSPGAVILTGVCYGLKSRRYDGGEQELGDLIVSTQLRAVDHRKMTVVDGERHEINRGPRPEPAIPLLSRARAATYKWTGPTVHFGAVLSLNTLLNDPEERARLQRQDEEAIGGEMELAGLYAAAARTKTDWLLVKGISDWGRDKTSGPQAPAARNAADFVVRLLRLGNAQSDQHEGS</sequence>
<comment type="caution">
    <text evidence="4">The sequence shown here is derived from an EMBL/GenBank/DDBJ whole genome shotgun (WGS) entry which is preliminary data.</text>
</comment>
<feature type="transmembrane region" description="Helical" evidence="2">
    <location>
        <begin position="358"/>
        <end position="381"/>
    </location>
</feature>
<dbReference type="GO" id="GO:0008930">
    <property type="term" value="F:methylthioadenosine nucleosidase activity"/>
    <property type="evidence" value="ECO:0007669"/>
    <property type="project" value="TreeGrafter"/>
</dbReference>
<evidence type="ECO:0000256" key="1">
    <source>
        <dbReference type="SAM" id="MobiDB-lite"/>
    </source>
</evidence>
<dbReference type="GO" id="GO:0009116">
    <property type="term" value="P:nucleoside metabolic process"/>
    <property type="evidence" value="ECO:0007669"/>
    <property type="project" value="InterPro"/>
</dbReference>
<dbReference type="GO" id="GO:0019284">
    <property type="term" value="P:L-methionine salvage from S-adenosylmethionine"/>
    <property type="evidence" value="ECO:0007669"/>
    <property type="project" value="TreeGrafter"/>
</dbReference>
<dbReference type="Pfam" id="PF01048">
    <property type="entry name" value="PNP_UDP_1"/>
    <property type="match status" value="1"/>
</dbReference>
<evidence type="ECO:0000313" key="5">
    <source>
        <dbReference type="Proteomes" id="UP000245410"/>
    </source>
</evidence>
<feature type="region of interest" description="Disordered" evidence="1">
    <location>
        <begin position="1"/>
        <end position="29"/>
    </location>
</feature>
<dbReference type="InterPro" id="IPR035994">
    <property type="entry name" value="Nucleoside_phosphorylase_sf"/>
</dbReference>
<evidence type="ECO:0000259" key="3">
    <source>
        <dbReference type="Pfam" id="PF01048"/>
    </source>
</evidence>
<feature type="transmembrane region" description="Helical" evidence="2">
    <location>
        <begin position="146"/>
        <end position="171"/>
    </location>
</feature>
<dbReference type="AlphaFoldDB" id="A0A317D8D9"/>